<proteinExistence type="predicted"/>
<feature type="transmembrane region" description="Helical" evidence="1">
    <location>
        <begin position="9"/>
        <end position="26"/>
    </location>
</feature>
<reference evidence="2 3" key="1">
    <citation type="submission" date="2015-11" db="EMBL/GenBank/DDBJ databases">
        <title>Genomic analysis of 38 Legionella species identifies large and diverse effector repertoires.</title>
        <authorList>
            <person name="Burstein D."/>
            <person name="Amaro F."/>
            <person name="Zusman T."/>
            <person name="Lifshitz Z."/>
            <person name="Cohen O."/>
            <person name="Gilbert J.A."/>
            <person name="Pupko T."/>
            <person name="Shuman H.A."/>
            <person name="Segal G."/>
        </authorList>
    </citation>
    <scope>NUCLEOTIDE SEQUENCE [LARGE SCALE GENOMIC DNA]</scope>
    <source>
        <strain evidence="2 3">CDC#1442-AUS-E</strain>
    </source>
</reference>
<dbReference type="OrthoDB" id="123261at2"/>
<dbReference type="Proteomes" id="UP000054618">
    <property type="component" value="Unassembled WGS sequence"/>
</dbReference>
<comment type="caution">
    <text evidence="2">The sequence shown here is derived from an EMBL/GenBank/DDBJ whole genome shotgun (WGS) entry which is preliminary data.</text>
</comment>
<dbReference type="RefSeq" id="WP_058507394.1">
    <property type="nucleotide sequence ID" value="NZ_CAAAIK010000005.1"/>
</dbReference>
<name>A0A0W0XZG3_9GAMM</name>
<keyword evidence="1" id="KW-1133">Transmembrane helix</keyword>
<keyword evidence="1" id="KW-0812">Transmembrane</keyword>
<gene>
    <name evidence="2" type="ORF">Lqui_1271</name>
</gene>
<feature type="transmembrane region" description="Helical" evidence="1">
    <location>
        <begin position="38"/>
        <end position="60"/>
    </location>
</feature>
<dbReference type="STRING" id="45073.Lqui_1271"/>
<evidence type="ECO:0008006" key="4">
    <source>
        <dbReference type="Google" id="ProtNLM"/>
    </source>
</evidence>
<dbReference type="InterPro" id="IPR021741">
    <property type="entry name" value="DUF3311"/>
</dbReference>
<dbReference type="EMBL" id="LNYS01000008">
    <property type="protein sequence ID" value="KTD49946.1"/>
    <property type="molecule type" value="Genomic_DNA"/>
</dbReference>
<dbReference type="AlphaFoldDB" id="A0A0W0XZG3"/>
<sequence>MLRKSKRHWYWLLLIPILAVLPLPWYNKLEPMLFGFPFFYWYQLAWIFLGAVIIAIVYWVTEIGTD</sequence>
<accession>A0A0W0XZG3</accession>
<evidence type="ECO:0000256" key="1">
    <source>
        <dbReference type="SAM" id="Phobius"/>
    </source>
</evidence>
<keyword evidence="1" id="KW-0472">Membrane</keyword>
<protein>
    <recommendedName>
        <fullName evidence="4">DUF3311 domain-containing protein</fullName>
    </recommendedName>
</protein>
<evidence type="ECO:0000313" key="2">
    <source>
        <dbReference type="EMBL" id="KTD49946.1"/>
    </source>
</evidence>
<dbReference type="Pfam" id="PF11755">
    <property type="entry name" value="DUF3311"/>
    <property type="match status" value="1"/>
</dbReference>
<keyword evidence="3" id="KW-1185">Reference proteome</keyword>
<organism evidence="2 3">
    <name type="scientific">Legionella quinlivanii</name>
    <dbReference type="NCBI Taxonomy" id="45073"/>
    <lineage>
        <taxon>Bacteria</taxon>
        <taxon>Pseudomonadati</taxon>
        <taxon>Pseudomonadota</taxon>
        <taxon>Gammaproteobacteria</taxon>
        <taxon>Legionellales</taxon>
        <taxon>Legionellaceae</taxon>
        <taxon>Legionella</taxon>
    </lineage>
</organism>
<dbReference type="PATRIC" id="fig|45073.5.peg.1342"/>
<evidence type="ECO:0000313" key="3">
    <source>
        <dbReference type="Proteomes" id="UP000054618"/>
    </source>
</evidence>